<accession>A0A4U1JBU3</accession>
<evidence type="ECO:0000313" key="2">
    <source>
        <dbReference type="Proteomes" id="UP000309215"/>
    </source>
</evidence>
<sequence>MRDGHAIITVEATRDHVVAVFNRVLIVVFERETTLSAIAACRRAFDLLERKYPDGIAVLTVVAENAPLPSQEARDALAALATGAAGKRLRRSAVCFEGGGFRSALVRGVATGLQLMAKLPFPHRVFHSVDVAAAWLAPDIGAHPIRSAVDTARQKVQVRAS</sequence>
<gene>
    <name evidence="1" type="ORF">E8A74_17245</name>
</gene>
<dbReference type="Proteomes" id="UP000309215">
    <property type="component" value="Unassembled WGS sequence"/>
</dbReference>
<dbReference type="RefSeq" id="WP_136930117.1">
    <property type="nucleotide sequence ID" value="NZ_SSMQ01000016.1"/>
</dbReference>
<dbReference type="AlphaFoldDB" id="A0A4U1JBU3"/>
<proteinExistence type="predicted"/>
<evidence type="ECO:0000313" key="1">
    <source>
        <dbReference type="EMBL" id="TKD07521.1"/>
    </source>
</evidence>
<name>A0A4U1JBU3_9BACT</name>
<keyword evidence="2" id="KW-1185">Reference proteome</keyword>
<protein>
    <recommendedName>
        <fullName evidence="3">STAS/SEC14 domain-containing protein</fullName>
    </recommendedName>
</protein>
<comment type="caution">
    <text evidence="1">The sequence shown here is derived from an EMBL/GenBank/DDBJ whole genome shotgun (WGS) entry which is preliminary data.</text>
</comment>
<evidence type="ECO:0008006" key="3">
    <source>
        <dbReference type="Google" id="ProtNLM"/>
    </source>
</evidence>
<reference evidence="1 2" key="1">
    <citation type="submission" date="2019-04" db="EMBL/GenBank/DDBJ databases">
        <authorList>
            <person name="Li Y."/>
            <person name="Wang J."/>
        </authorList>
    </citation>
    <scope>NUCLEOTIDE SEQUENCE [LARGE SCALE GENOMIC DNA]</scope>
    <source>
        <strain evidence="1 2">DSM 14668</strain>
    </source>
</reference>
<organism evidence="1 2">
    <name type="scientific">Polyangium fumosum</name>
    <dbReference type="NCBI Taxonomy" id="889272"/>
    <lineage>
        <taxon>Bacteria</taxon>
        <taxon>Pseudomonadati</taxon>
        <taxon>Myxococcota</taxon>
        <taxon>Polyangia</taxon>
        <taxon>Polyangiales</taxon>
        <taxon>Polyangiaceae</taxon>
        <taxon>Polyangium</taxon>
    </lineage>
</organism>
<dbReference type="EMBL" id="SSMQ01000016">
    <property type="protein sequence ID" value="TKD07521.1"/>
    <property type="molecule type" value="Genomic_DNA"/>
</dbReference>
<dbReference type="OrthoDB" id="9832117at2"/>